<comment type="caution">
    <text evidence="3">The sequence shown here is derived from an EMBL/GenBank/DDBJ whole genome shotgun (WGS) entry which is preliminary data.</text>
</comment>
<evidence type="ECO:0000313" key="4">
    <source>
        <dbReference type="Proteomes" id="UP001497382"/>
    </source>
</evidence>
<proteinExistence type="predicted"/>
<gene>
    <name evidence="3" type="ORF">LARSCL_LOCUS11303</name>
</gene>
<feature type="chain" id="PRO_5043909392" description="Chitin-binding type-4 domain-containing protein" evidence="1">
    <location>
        <begin position="19"/>
        <end position="209"/>
    </location>
</feature>
<feature type="domain" description="Chitin-binding type-4" evidence="2">
    <location>
        <begin position="19"/>
        <end position="206"/>
    </location>
</feature>
<protein>
    <recommendedName>
        <fullName evidence="2">Chitin-binding type-4 domain-containing protein</fullName>
    </recommendedName>
</protein>
<sequence length="209" mass="23273">MLRLAVLITVACLGLVNGHGRLEEPPGRSTMWRFGFKTEQNPDDAELFCGGITKLWQVNKGKCGICGDAWDLPEPRPNEDGGKYGKGVIARTYKSGETITVITNIVANHFGWMEFKICPEEPGKTATQECLDQHPLQLADGSGTRYDLGSQRGPVKVQLKLPEGFKCERCVFQWHWKCGNHWGICEDGKGRLGCGPQEYFRGCADIRIE</sequence>
<dbReference type="PANTHER" id="PTHR21113:SF4">
    <property type="entry name" value="CHITIN-BINDING TYPE-4 DOMAIN-CONTAINING PROTEIN"/>
    <property type="match status" value="1"/>
</dbReference>
<reference evidence="3 4" key="1">
    <citation type="submission" date="2024-04" db="EMBL/GenBank/DDBJ databases">
        <authorList>
            <person name="Rising A."/>
            <person name="Reimegard J."/>
            <person name="Sonavane S."/>
            <person name="Akerstrom W."/>
            <person name="Nylinder S."/>
            <person name="Hedman E."/>
            <person name="Kallberg Y."/>
        </authorList>
    </citation>
    <scope>NUCLEOTIDE SEQUENCE [LARGE SCALE GENOMIC DNA]</scope>
</reference>
<accession>A0AAV2ABH9</accession>
<feature type="signal peptide" evidence="1">
    <location>
        <begin position="1"/>
        <end position="18"/>
    </location>
</feature>
<dbReference type="AlphaFoldDB" id="A0AAV2ABH9"/>
<keyword evidence="4" id="KW-1185">Reference proteome</keyword>
<dbReference type="PANTHER" id="PTHR21113">
    <property type="entry name" value="AGAP001705-PA"/>
    <property type="match status" value="1"/>
</dbReference>
<dbReference type="Proteomes" id="UP001497382">
    <property type="component" value="Unassembled WGS sequence"/>
</dbReference>
<dbReference type="EMBL" id="CAXIEN010000139">
    <property type="protein sequence ID" value="CAL1280997.1"/>
    <property type="molecule type" value="Genomic_DNA"/>
</dbReference>
<dbReference type="InterPro" id="IPR004302">
    <property type="entry name" value="Cellulose/chitin-bd_N"/>
</dbReference>
<name>A0AAV2ABH9_9ARAC</name>
<dbReference type="Pfam" id="PF03067">
    <property type="entry name" value="LPMO_10"/>
    <property type="match status" value="1"/>
</dbReference>
<evidence type="ECO:0000259" key="2">
    <source>
        <dbReference type="Pfam" id="PF03067"/>
    </source>
</evidence>
<organism evidence="3 4">
    <name type="scientific">Larinioides sclopetarius</name>
    <dbReference type="NCBI Taxonomy" id="280406"/>
    <lineage>
        <taxon>Eukaryota</taxon>
        <taxon>Metazoa</taxon>
        <taxon>Ecdysozoa</taxon>
        <taxon>Arthropoda</taxon>
        <taxon>Chelicerata</taxon>
        <taxon>Arachnida</taxon>
        <taxon>Araneae</taxon>
        <taxon>Araneomorphae</taxon>
        <taxon>Entelegynae</taxon>
        <taxon>Araneoidea</taxon>
        <taxon>Araneidae</taxon>
        <taxon>Larinioides</taxon>
    </lineage>
</organism>
<evidence type="ECO:0000256" key="1">
    <source>
        <dbReference type="SAM" id="SignalP"/>
    </source>
</evidence>
<evidence type="ECO:0000313" key="3">
    <source>
        <dbReference type="EMBL" id="CAL1280997.1"/>
    </source>
</evidence>
<keyword evidence="1" id="KW-0732">Signal</keyword>